<protein>
    <submittedName>
        <fullName evidence="2">Uncharacterized protein</fullName>
    </submittedName>
</protein>
<organism evidence="2 3">
    <name type="scientific">Stylosanthes scabra</name>
    <dbReference type="NCBI Taxonomy" id="79078"/>
    <lineage>
        <taxon>Eukaryota</taxon>
        <taxon>Viridiplantae</taxon>
        <taxon>Streptophyta</taxon>
        <taxon>Embryophyta</taxon>
        <taxon>Tracheophyta</taxon>
        <taxon>Spermatophyta</taxon>
        <taxon>Magnoliopsida</taxon>
        <taxon>eudicotyledons</taxon>
        <taxon>Gunneridae</taxon>
        <taxon>Pentapetalae</taxon>
        <taxon>rosids</taxon>
        <taxon>fabids</taxon>
        <taxon>Fabales</taxon>
        <taxon>Fabaceae</taxon>
        <taxon>Papilionoideae</taxon>
        <taxon>50 kb inversion clade</taxon>
        <taxon>dalbergioids sensu lato</taxon>
        <taxon>Dalbergieae</taxon>
        <taxon>Pterocarpus clade</taxon>
        <taxon>Stylosanthes</taxon>
    </lineage>
</organism>
<evidence type="ECO:0000313" key="2">
    <source>
        <dbReference type="EMBL" id="MED6116151.1"/>
    </source>
</evidence>
<name>A0ABU6QXD0_9FABA</name>
<dbReference type="Proteomes" id="UP001341840">
    <property type="component" value="Unassembled WGS sequence"/>
</dbReference>
<gene>
    <name evidence="2" type="ORF">PIB30_097471</name>
</gene>
<evidence type="ECO:0000256" key="1">
    <source>
        <dbReference type="SAM" id="MobiDB-lite"/>
    </source>
</evidence>
<feature type="compositionally biased region" description="Basic and acidic residues" evidence="1">
    <location>
        <begin position="144"/>
        <end position="154"/>
    </location>
</feature>
<sequence length="292" mass="32060">MCKCRSHGTFPLFGLQSSHLNICYYHQDLHRSRPPTHRGIALAPTAGYPEGNFGGNQLLDGSISLSPLYPSQTNDLHVSIAAGLHQSFLWLRPAQAESTIFWVPTGMLSLEPFTEDQGRSAVQPPGGSRQLASLRLADGPNGEPKGRCPERAGAEARQQARAAFHNRDDDVSTGLSTVWTWATVVIHVGRLPESIGGPATPFHIRPGRIAGPHPLPSRQFQAVFDSLFKVLFIFPSRYLFAIGLSPVFSRLRSRSLTELTRQIAPPTKNGHAPPPIESRKSSQSVNPYYVWT</sequence>
<reference evidence="2 3" key="1">
    <citation type="journal article" date="2023" name="Plants (Basel)">
        <title>Bridging the Gap: Combining Genomics and Transcriptomics Approaches to Understand Stylosanthes scabra, an Orphan Legume from the Brazilian Caatinga.</title>
        <authorList>
            <person name="Ferreira-Neto J.R.C."/>
            <person name="da Silva M.D."/>
            <person name="Binneck E."/>
            <person name="de Melo N.F."/>
            <person name="da Silva R.H."/>
            <person name="de Melo A.L.T.M."/>
            <person name="Pandolfi V."/>
            <person name="Bustamante F.O."/>
            <person name="Brasileiro-Vidal A.C."/>
            <person name="Benko-Iseppon A.M."/>
        </authorList>
    </citation>
    <scope>NUCLEOTIDE SEQUENCE [LARGE SCALE GENOMIC DNA]</scope>
    <source>
        <tissue evidence="2">Leaves</tissue>
    </source>
</reference>
<proteinExistence type="predicted"/>
<dbReference type="EMBL" id="JASCZI010002400">
    <property type="protein sequence ID" value="MED6116151.1"/>
    <property type="molecule type" value="Genomic_DNA"/>
</dbReference>
<dbReference type="PANTHER" id="PTHR47188:SF1">
    <property type="entry name" value="PROTEIN TAR1"/>
    <property type="match status" value="1"/>
</dbReference>
<evidence type="ECO:0000313" key="3">
    <source>
        <dbReference type="Proteomes" id="UP001341840"/>
    </source>
</evidence>
<feature type="region of interest" description="Disordered" evidence="1">
    <location>
        <begin position="115"/>
        <end position="157"/>
    </location>
</feature>
<feature type="non-terminal residue" evidence="2">
    <location>
        <position position="292"/>
    </location>
</feature>
<dbReference type="PANTHER" id="PTHR47188">
    <property type="entry name" value="PROTEIN TAR1"/>
    <property type="match status" value="1"/>
</dbReference>
<dbReference type="InterPro" id="IPR044792">
    <property type="entry name" value="TAR1"/>
</dbReference>
<comment type="caution">
    <text evidence="2">The sequence shown here is derived from an EMBL/GenBank/DDBJ whole genome shotgun (WGS) entry which is preliminary data.</text>
</comment>
<accession>A0ABU6QXD0</accession>
<feature type="region of interest" description="Disordered" evidence="1">
    <location>
        <begin position="263"/>
        <end position="292"/>
    </location>
</feature>
<keyword evidence="3" id="KW-1185">Reference proteome</keyword>